<dbReference type="PANTHER" id="PTHR43798">
    <property type="entry name" value="MONOACYLGLYCEROL LIPASE"/>
    <property type="match status" value="1"/>
</dbReference>
<organism evidence="2 3">
    <name type="scientific">[Candida] subhashii</name>
    <dbReference type="NCBI Taxonomy" id="561895"/>
    <lineage>
        <taxon>Eukaryota</taxon>
        <taxon>Fungi</taxon>
        <taxon>Dikarya</taxon>
        <taxon>Ascomycota</taxon>
        <taxon>Saccharomycotina</taxon>
        <taxon>Pichiomycetes</taxon>
        <taxon>Debaryomycetaceae</taxon>
        <taxon>Spathaspora</taxon>
    </lineage>
</organism>
<proteinExistence type="predicted"/>
<dbReference type="AlphaFoldDB" id="A0A8J5QQ06"/>
<dbReference type="Proteomes" id="UP000694255">
    <property type="component" value="Unassembled WGS sequence"/>
</dbReference>
<dbReference type="PANTHER" id="PTHR43798:SF5">
    <property type="entry name" value="MONOACYLGLYCEROL LIPASE ABHD6"/>
    <property type="match status" value="1"/>
</dbReference>
<evidence type="ECO:0000259" key="1">
    <source>
        <dbReference type="Pfam" id="PF00561"/>
    </source>
</evidence>
<gene>
    <name evidence="2" type="ORF">J8A68_002147</name>
</gene>
<name>A0A8J5QQ06_9ASCO</name>
<dbReference type="OrthoDB" id="408373at2759"/>
<evidence type="ECO:0000313" key="2">
    <source>
        <dbReference type="EMBL" id="KAG7664328.1"/>
    </source>
</evidence>
<dbReference type="EMBL" id="JAGSYN010000098">
    <property type="protein sequence ID" value="KAG7664328.1"/>
    <property type="molecule type" value="Genomic_DNA"/>
</dbReference>
<dbReference type="InterPro" id="IPR050266">
    <property type="entry name" value="AB_hydrolase_sf"/>
</dbReference>
<protein>
    <recommendedName>
        <fullName evidence="1">AB hydrolase-1 domain-containing protein</fullName>
    </recommendedName>
</protein>
<evidence type="ECO:0000313" key="3">
    <source>
        <dbReference type="Proteomes" id="UP000694255"/>
    </source>
</evidence>
<feature type="domain" description="AB hydrolase-1" evidence="1">
    <location>
        <begin position="24"/>
        <end position="251"/>
    </location>
</feature>
<dbReference type="RefSeq" id="XP_049264560.1">
    <property type="nucleotide sequence ID" value="XM_049405867.1"/>
</dbReference>
<dbReference type="Pfam" id="PF00561">
    <property type="entry name" value="Abhydrolase_1"/>
    <property type="match status" value="1"/>
</dbReference>
<dbReference type="GO" id="GO:0047372">
    <property type="term" value="F:monoacylglycerol lipase activity"/>
    <property type="evidence" value="ECO:0007669"/>
    <property type="project" value="TreeGrafter"/>
</dbReference>
<dbReference type="GO" id="GO:0016020">
    <property type="term" value="C:membrane"/>
    <property type="evidence" value="ECO:0007669"/>
    <property type="project" value="TreeGrafter"/>
</dbReference>
<dbReference type="GeneID" id="73468948"/>
<comment type="caution">
    <text evidence="2">The sequence shown here is derived from an EMBL/GenBank/DDBJ whole genome shotgun (WGS) entry which is preliminary data.</text>
</comment>
<keyword evidence="3" id="KW-1185">Reference proteome</keyword>
<sequence length="263" mass="29141">MIAAFTSTNQFYTLIKSPVPTSTLLVFLHGLGSSQNFYYSIATALSSTHNVLLLDHEGANQSKLNRPKLTLEDLSQNVISTIHELQLQDSKIVLIGHSMSGMLVNYINIFHSTKLNIIKNVLIGPVHPTAKLTQIFLDRIQALNVKPSLIDFSNNIPNAATGDKCSGFRKSYIRQLLQSQTVEGYIANCHAIASGMDYDFDYSKVEKPVLIIYGKQDMTSPWTGCVEEIANGLTNKSLVELDVGHWIAIEDDEAVLKAIKEFI</sequence>
<dbReference type="InterPro" id="IPR000073">
    <property type="entry name" value="AB_hydrolase_1"/>
</dbReference>
<dbReference type="GO" id="GO:0046464">
    <property type="term" value="P:acylglycerol catabolic process"/>
    <property type="evidence" value="ECO:0007669"/>
    <property type="project" value="TreeGrafter"/>
</dbReference>
<accession>A0A8J5QQ06</accession>
<reference evidence="2 3" key="1">
    <citation type="journal article" date="2021" name="DNA Res.">
        <title>Genome analysis of Candida subhashii reveals its hybrid nature and dual mitochondrial genome conformations.</title>
        <authorList>
            <person name="Mixao V."/>
            <person name="Hegedusova E."/>
            <person name="Saus E."/>
            <person name="Pryszcz L.P."/>
            <person name="Cillingova A."/>
            <person name="Nosek J."/>
            <person name="Gabaldon T."/>
        </authorList>
    </citation>
    <scope>NUCLEOTIDE SEQUENCE [LARGE SCALE GENOMIC DNA]</scope>
    <source>
        <strain evidence="2 3">CBS 10753</strain>
    </source>
</reference>